<keyword evidence="5" id="KW-1185">Reference proteome</keyword>
<comment type="caution">
    <text evidence="4">The sequence shown here is derived from an EMBL/GenBank/DDBJ whole genome shotgun (WGS) entry which is preliminary data.</text>
</comment>
<sequence length="312" mass="34010">MSRSTSPAKPDRQRSAQVLRALEELQHADGSEYTIIKLSEPISSATPSVVNDPTTTPKTPQTTTLARTSDVSTTSLDNTGPTPTSLEADLAHYRELFAKLRFSYVEQVTKEKFIRAIVGDPPLIVSAQENADLEAANAAAKAELKALKEEVAEMVAGLEGRGRELVGRYERVKGEMAVLGGLPGRIAEVEKEVGGLREAQKVEAGLDGRPEMNMPLGKTLALVEGRRRELGGVERQVEVLGGQVPRKRKELERLRAEVAALENKRANSAAAAREAKRRRENAQGGVEDELEARGRWYRASETVLRQVLGLQG</sequence>
<evidence type="ECO:0000313" key="4">
    <source>
        <dbReference type="EMBL" id="KAK4040714.1"/>
    </source>
</evidence>
<name>A0AAN6SRR9_9PEZI</name>
<dbReference type="GO" id="GO:0034501">
    <property type="term" value="P:protein localization to kinetochore"/>
    <property type="evidence" value="ECO:0007669"/>
    <property type="project" value="InterPro"/>
</dbReference>
<dbReference type="InterPro" id="IPR037475">
    <property type="entry name" value="Sos7"/>
</dbReference>
<evidence type="ECO:0000313" key="5">
    <source>
        <dbReference type="Proteomes" id="UP001303115"/>
    </source>
</evidence>
<feature type="region of interest" description="Disordered" evidence="2">
    <location>
        <begin position="265"/>
        <end position="286"/>
    </location>
</feature>
<proteinExistence type="predicted"/>
<dbReference type="GO" id="GO:0000776">
    <property type="term" value="C:kinetochore"/>
    <property type="evidence" value="ECO:0007669"/>
    <property type="project" value="InterPro"/>
</dbReference>
<gene>
    <name evidence="4" type="ORF">C8A01DRAFT_46001</name>
</gene>
<organism evidence="4 5">
    <name type="scientific">Parachaetomium inaequale</name>
    <dbReference type="NCBI Taxonomy" id="2588326"/>
    <lineage>
        <taxon>Eukaryota</taxon>
        <taxon>Fungi</taxon>
        <taxon>Dikarya</taxon>
        <taxon>Ascomycota</taxon>
        <taxon>Pezizomycotina</taxon>
        <taxon>Sordariomycetes</taxon>
        <taxon>Sordariomycetidae</taxon>
        <taxon>Sordariales</taxon>
        <taxon>Chaetomiaceae</taxon>
        <taxon>Parachaetomium</taxon>
    </lineage>
</organism>
<feature type="domain" description="Kinetochore protein Sos7 coiled-coil" evidence="3">
    <location>
        <begin position="95"/>
        <end position="169"/>
    </location>
</feature>
<keyword evidence="1" id="KW-0175">Coiled coil</keyword>
<dbReference type="Proteomes" id="UP001303115">
    <property type="component" value="Unassembled WGS sequence"/>
</dbReference>
<reference evidence="5" key="1">
    <citation type="journal article" date="2023" name="Mol. Phylogenet. Evol.">
        <title>Genome-scale phylogeny and comparative genomics of the fungal order Sordariales.</title>
        <authorList>
            <person name="Hensen N."/>
            <person name="Bonometti L."/>
            <person name="Westerberg I."/>
            <person name="Brannstrom I.O."/>
            <person name="Guillou S."/>
            <person name="Cros-Aarteil S."/>
            <person name="Calhoun S."/>
            <person name="Haridas S."/>
            <person name="Kuo A."/>
            <person name="Mondo S."/>
            <person name="Pangilinan J."/>
            <person name="Riley R."/>
            <person name="LaButti K."/>
            <person name="Andreopoulos B."/>
            <person name="Lipzen A."/>
            <person name="Chen C."/>
            <person name="Yan M."/>
            <person name="Daum C."/>
            <person name="Ng V."/>
            <person name="Clum A."/>
            <person name="Steindorff A."/>
            <person name="Ohm R.A."/>
            <person name="Martin F."/>
            <person name="Silar P."/>
            <person name="Natvig D.O."/>
            <person name="Lalanne C."/>
            <person name="Gautier V."/>
            <person name="Ament-Velasquez S.L."/>
            <person name="Kruys A."/>
            <person name="Hutchinson M.I."/>
            <person name="Powell A.J."/>
            <person name="Barry K."/>
            <person name="Miller A.N."/>
            <person name="Grigoriev I.V."/>
            <person name="Debuchy R."/>
            <person name="Gladieux P."/>
            <person name="Hiltunen Thoren M."/>
            <person name="Johannesson H."/>
        </authorList>
    </citation>
    <scope>NUCLEOTIDE SEQUENCE [LARGE SCALE GENOMIC DNA]</scope>
    <source>
        <strain evidence="5">CBS 284.82</strain>
    </source>
</reference>
<dbReference type="AlphaFoldDB" id="A0AAN6SRR9"/>
<feature type="compositionally biased region" description="Low complexity" evidence="2">
    <location>
        <begin position="53"/>
        <end position="64"/>
    </location>
</feature>
<dbReference type="GO" id="GO:0051315">
    <property type="term" value="P:attachment of mitotic spindle microtubules to kinetochore"/>
    <property type="evidence" value="ECO:0007669"/>
    <property type="project" value="TreeGrafter"/>
</dbReference>
<dbReference type="PANTHER" id="PTHR37329:SF1">
    <property type="entry name" value="KINETOCHORE PROTEIN SOS7"/>
    <property type="match status" value="1"/>
</dbReference>
<protein>
    <submittedName>
        <fullName evidence="4">Kinetochore protein Sos7</fullName>
    </submittedName>
</protein>
<dbReference type="Pfam" id="PF20882">
    <property type="entry name" value="Sos7"/>
    <property type="match status" value="1"/>
</dbReference>
<accession>A0AAN6SRR9</accession>
<evidence type="ECO:0000256" key="1">
    <source>
        <dbReference type="SAM" id="Coils"/>
    </source>
</evidence>
<dbReference type="InterPro" id="IPR048781">
    <property type="entry name" value="Sos7_CC"/>
</dbReference>
<dbReference type="PANTHER" id="PTHR37329">
    <property type="entry name" value="KINETOCHORE PROTEIN SOS7"/>
    <property type="match status" value="1"/>
</dbReference>
<feature type="coiled-coil region" evidence="1">
    <location>
        <begin position="130"/>
        <end position="161"/>
    </location>
</feature>
<dbReference type="EMBL" id="MU854371">
    <property type="protein sequence ID" value="KAK4040714.1"/>
    <property type="molecule type" value="Genomic_DNA"/>
</dbReference>
<evidence type="ECO:0000259" key="3">
    <source>
        <dbReference type="Pfam" id="PF20882"/>
    </source>
</evidence>
<evidence type="ECO:0000256" key="2">
    <source>
        <dbReference type="SAM" id="MobiDB-lite"/>
    </source>
</evidence>
<feature type="region of interest" description="Disordered" evidence="2">
    <location>
        <begin position="44"/>
        <end position="83"/>
    </location>
</feature>
<feature type="compositionally biased region" description="Polar residues" evidence="2">
    <location>
        <begin position="65"/>
        <end position="83"/>
    </location>
</feature>